<reference evidence="1 2" key="1">
    <citation type="journal article" date="2014" name="Genome Biol. Evol.">
        <title>The genome of the myxosporean Thelohanellus kitauei shows adaptations to nutrient acquisition within its fish host.</title>
        <authorList>
            <person name="Yang Y."/>
            <person name="Xiong J."/>
            <person name="Zhou Z."/>
            <person name="Huo F."/>
            <person name="Miao W."/>
            <person name="Ran C."/>
            <person name="Liu Y."/>
            <person name="Zhang J."/>
            <person name="Feng J."/>
            <person name="Wang M."/>
            <person name="Wang M."/>
            <person name="Wang L."/>
            <person name="Yao B."/>
        </authorList>
    </citation>
    <scope>NUCLEOTIDE SEQUENCE [LARGE SCALE GENOMIC DNA]</scope>
    <source>
        <strain evidence="1">Wuqing</strain>
    </source>
</reference>
<keyword evidence="2" id="KW-1185">Reference proteome</keyword>
<protein>
    <submittedName>
        <fullName evidence="1">Uncharacterized protein</fullName>
    </submittedName>
</protein>
<comment type="caution">
    <text evidence="1">The sequence shown here is derived from an EMBL/GenBank/DDBJ whole genome shotgun (WGS) entry which is preliminary data.</text>
</comment>
<dbReference type="EMBL" id="JWZT01004717">
    <property type="protein sequence ID" value="KII63329.1"/>
    <property type="molecule type" value="Genomic_DNA"/>
</dbReference>
<name>A0A0C2MG24_THEKT</name>
<evidence type="ECO:0000313" key="1">
    <source>
        <dbReference type="EMBL" id="KII63329.1"/>
    </source>
</evidence>
<dbReference type="Proteomes" id="UP000031668">
    <property type="component" value="Unassembled WGS sequence"/>
</dbReference>
<sequence length="106" mass="12450">MYTLRVLSPKHRVSDQDRHIPDHVRHFHDPDGKSGDVISIELPSVKLNTVFSDLRDAVCIMFFHTENKFFIRVEERRVGLKVYYRVAILLKHCLDPIFLASSCYHL</sequence>
<evidence type="ECO:0000313" key="2">
    <source>
        <dbReference type="Proteomes" id="UP000031668"/>
    </source>
</evidence>
<gene>
    <name evidence="1" type="ORF">RF11_06079</name>
</gene>
<organism evidence="1 2">
    <name type="scientific">Thelohanellus kitauei</name>
    <name type="common">Myxosporean</name>
    <dbReference type="NCBI Taxonomy" id="669202"/>
    <lineage>
        <taxon>Eukaryota</taxon>
        <taxon>Metazoa</taxon>
        <taxon>Cnidaria</taxon>
        <taxon>Myxozoa</taxon>
        <taxon>Myxosporea</taxon>
        <taxon>Bivalvulida</taxon>
        <taxon>Platysporina</taxon>
        <taxon>Myxobolidae</taxon>
        <taxon>Thelohanellus</taxon>
    </lineage>
</organism>
<proteinExistence type="predicted"/>
<dbReference type="AlphaFoldDB" id="A0A0C2MG24"/>
<accession>A0A0C2MG24</accession>